<accession>A0A317PSW7</accession>
<dbReference type="OrthoDB" id="7297573at2"/>
<dbReference type="EC" id="2.7.13.3" evidence="2"/>
<dbReference type="AlphaFoldDB" id="A0A317PSW7"/>
<evidence type="ECO:0000313" key="10">
    <source>
        <dbReference type="EMBL" id="PWW03714.1"/>
    </source>
</evidence>
<dbReference type="Pfam" id="PF08448">
    <property type="entry name" value="PAS_4"/>
    <property type="match status" value="1"/>
</dbReference>
<keyword evidence="10" id="KW-0489">Methyltransferase</keyword>
<evidence type="ECO:0000259" key="9">
    <source>
        <dbReference type="PROSITE" id="PS50109"/>
    </source>
</evidence>
<feature type="coiled-coil region" evidence="8">
    <location>
        <begin position="128"/>
        <end position="159"/>
    </location>
</feature>
<keyword evidence="6" id="KW-0418">Kinase</keyword>
<dbReference type="GO" id="GO:0008168">
    <property type="term" value="F:methyltransferase activity"/>
    <property type="evidence" value="ECO:0007669"/>
    <property type="project" value="UniProtKB-KW"/>
</dbReference>
<dbReference type="PROSITE" id="PS50109">
    <property type="entry name" value="HIS_KIN"/>
    <property type="match status" value="1"/>
</dbReference>
<name>A0A317PSW7_9HYPH</name>
<feature type="domain" description="Histidine kinase" evidence="9">
    <location>
        <begin position="155"/>
        <end position="351"/>
    </location>
</feature>
<reference evidence="10 11" key="1">
    <citation type="submission" date="2018-05" db="EMBL/GenBank/DDBJ databases">
        <title>Genomic Encyclopedia of Type Strains, Phase IV (KMG-IV): sequencing the most valuable type-strain genomes for metagenomic binning, comparative biology and taxonomic classification.</title>
        <authorList>
            <person name="Goeker M."/>
        </authorList>
    </citation>
    <scope>NUCLEOTIDE SEQUENCE [LARGE SCALE GENOMIC DNA]</scope>
    <source>
        <strain evidence="10 11">DSM 16791</strain>
    </source>
</reference>
<dbReference type="InterPro" id="IPR003594">
    <property type="entry name" value="HATPase_dom"/>
</dbReference>
<evidence type="ECO:0000256" key="1">
    <source>
        <dbReference type="ARBA" id="ARBA00000085"/>
    </source>
</evidence>
<keyword evidence="5" id="KW-0547">Nucleotide-binding</keyword>
<evidence type="ECO:0000313" key="11">
    <source>
        <dbReference type="Proteomes" id="UP000246352"/>
    </source>
</evidence>
<dbReference type="Pfam" id="PF02518">
    <property type="entry name" value="HATPase_c"/>
    <property type="match status" value="1"/>
</dbReference>
<evidence type="ECO:0000256" key="8">
    <source>
        <dbReference type="SAM" id="Coils"/>
    </source>
</evidence>
<dbReference type="Proteomes" id="UP000246352">
    <property type="component" value="Unassembled WGS sequence"/>
</dbReference>
<keyword evidence="7" id="KW-0067">ATP-binding</keyword>
<gene>
    <name evidence="10" type="ORF">DFR52_101400</name>
</gene>
<dbReference type="Gene3D" id="3.30.565.10">
    <property type="entry name" value="Histidine kinase-like ATPase, C-terminal domain"/>
    <property type="match status" value="1"/>
</dbReference>
<evidence type="ECO:0000256" key="2">
    <source>
        <dbReference type="ARBA" id="ARBA00012438"/>
    </source>
</evidence>
<comment type="caution">
    <text evidence="10">The sequence shown here is derived from an EMBL/GenBank/DDBJ whole genome shotgun (WGS) entry which is preliminary data.</text>
</comment>
<dbReference type="EMBL" id="QGTR01000001">
    <property type="protein sequence ID" value="PWW03714.1"/>
    <property type="molecule type" value="Genomic_DNA"/>
</dbReference>
<dbReference type="Pfam" id="PF07568">
    <property type="entry name" value="HisKA_2"/>
    <property type="match status" value="1"/>
</dbReference>
<sequence length="358" mass="38613">MLEFENLGYAQTLAQAIVNTLHEPLLVLDSDFRVLAASVSFYRSFQVEPTQTIGRMLFSLGDGQWDIPALRTLLETIIPERAAMDGFEVEHDFPGLGRRTMLLNARQVVYEHGPNTTILLAFMDITDRRRIEREKALLLAQTEELLRQKDTLLKEMQHRVANSLQIIASILLLKARAVSSAESRQHLQEAHQRVISVAEVQRHLHATTAIDQIDVGAYLTKLCASLASSMVGESQPIGIEVNADPGQIGSDTAVSLGLIVTELVINAIKYAFPAPRSDGLIRLSYKVDGDGWRLTVSDNGIGKGGAAPAQPGSGLGTAIVQSLVKQLGAAIEQANSAGNGLKIVITRPGSVALGPTAA</sequence>
<dbReference type="InterPro" id="IPR036890">
    <property type="entry name" value="HATPase_C_sf"/>
</dbReference>
<organism evidence="10 11">
    <name type="scientific">Hoeflea marina</name>
    <dbReference type="NCBI Taxonomy" id="274592"/>
    <lineage>
        <taxon>Bacteria</taxon>
        <taxon>Pseudomonadati</taxon>
        <taxon>Pseudomonadota</taxon>
        <taxon>Alphaproteobacteria</taxon>
        <taxon>Hyphomicrobiales</taxon>
        <taxon>Rhizobiaceae</taxon>
        <taxon>Hoeflea</taxon>
    </lineage>
</organism>
<dbReference type="InterPro" id="IPR035965">
    <property type="entry name" value="PAS-like_dom_sf"/>
</dbReference>
<keyword evidence="3" id="KW-0597">Phosphoprotein</keyword>
<dbReference type="Gene3D" id="3.30.450.20">
    <property type="entry name" value="PAS domain"/>
    <property type="match status" value="1"/>
</dbReference>
<comment type="catalytic activity">
    <reaction evidence="1">
        <text>ATP + protein L-histidine = ADP + protein N-phospho-L-histidine.</text>
        <dbReference type="EC" id="2.7.13.3"/>
    </reaction>
</comment>
<dbReference type="SMART" id="SM00387">
    <property type="entry name" value="HATPase_c"/>
    <property type="match status" value="1"/>
</dbReference>
<dbReference type="PRINTS" id="PR00344">
    <property type="entry name" value="BCTRLSENSOR"/>
</dbReference>
<dbReference type="InterPro" id="IPR013656">
    <property type="entry name" value="PAS_4"/>
</dbReference>
<dbReference type="InterPro" id="IPR005467">
    <property type="entry name" value="His_kinase_dom"/>
</dbReference>
<dbReference type="GO" id="GO:0004673">
    <property type="term" value="F:protein histidine kinase activity"/>
    <property type="evidence" value="ECO:0007669"/>
    <property type="project" value="UniProtKB-EC"/>
</dbReference>
<dbReference type="InterPro" id="IPR004358">
    <property type="entry name" value="Sig_transdc_His_kin-like_C"/>
</dbReference>
<dbReference type="InterPro" id="IPR011495">
    <property type="entry name" value="Sig_transdc_His_kin_sub2_dim/P"/>
</dbReference>
<evidence type="ECO:0000256" key="5">
    <source>
        <dbReference type="ARBA" id="ARBA00022741"/>
    </source>
</evidence>
<evidence type="ECO:0000256" key="6">
    <source>
        <dbReference type="ARBA" id="ARBA00022777"/>
    </source>
</evidence>
<keyword evidence="4 10" id="KW-0808">Transferase</keyword>
<keyword evidence="11" id="KW-1185">Reference proteome</keyword>
<dbReference type="RefSeq" id="WP_110030235.1">
    <property type="nucleotide sequence ID" value="NZ_QGTR01000001.1"/>
</dbReference>
<dbReference type="PANTHER" id="PTHR41523:SF8">
    <property type="entry name" value="ETHYLENE RESPONSE SENSOR PROTEIN"/>
    <property type="match status" value="1"/>
</dbReference>
<dbReference type="SUPFAM" id="SSF55874">
    <property type="entry name" value="ATPase domain of HSP90 chaperone/DNA topoisomerase II/histidine kinase"/>
    <property type="match status" value="1"/>
</dbReference>
<evidence type="ECO:0000256" key="4">
    <source>
        <dbReference type="ARBA" id="ARBA00022679"/>
    </source>
</evidence>
<keyword evidence="8" id="KW-0175">Coiled coil</keyword>
<dbReference type="SUPFAM" id="SSF55785">
    <property type="entry name" value="PYP-like sensor domain (PAS domain)"/>
    <property type="match status" value="1"/>
</dbReference>
<dbReference type="GO" id="GO:0005524">
    <property type="term" value="F:ATP binding"/>
    <property type="evidence" value="ECO:0007669"/>
    <property type="project" value="UniProtKB-KW"/>
</dbReference>
<dbReference type="PANTHER" id="PTHR41523">
    <property type="entry name" value="TWO-COMPONENT SYSTEM SENSOR PROTEIN"/>
    <property type="match status" value="1"/>
</dbReference>
<evidence type="ECO:0000256" key="7">
    <source>
        <dbReference type="ARBA" id="ARBA00022840"/>
    </source>
</evidence>
<evidence type="ECO:0000256" key="3">
    <source>
        <dbReference type="ARBA" id="ARBA00022553"/>
    </source>
</evidence>
<proteinExistence type="predicted"/>
<protein>
    <recommendedName>
        <fullName evidence="2">histidine kinase</fullName>
        <ecNumber evidence="2">2.7.13.3</ecNumber>
    </recommendedName>
</protein>
<dbReference type="GO" id="GO:0032259">
    <property type="term" value="P:methylation"/>
    <property type="evidence" value="ECO:0007669"/>
    <property type="project" value="UniProtKB-KW"/>
</dbReference>